<proteinExistence type="predicted"/>
<keyword evidence="1" id="KW-0663">Pyridoxal phosphate</keyword>
<dbReference type="EMBL" id="CP010537">
    <property type="protein sequence ID" value="AJG22804.1"/>
    <property type="molecule type" value="Genomic_DNA"/>
</dbReference>
<organism evidence="4 5">
    <name type="scientific">Cupriavidus basilensis</name>
    <dbReference type="NCBI Taxonomy" id="68895"/>
    <lineage>
        <taxon>Bacteria</taxon>
        <taxon>Pseudomonadati</taxon>
        <taxon>Pseudomonadota</taxon>
        <taxon>Betaproteobacteria</taxon>
        <taxon>Burkholderiales</taxon>
        <taxon>Burkholderiaceae</taxon>
        <taxon>Cupriavidus</taxon>
    </lineage>
</organism>
<reference evidence="4 5" key="1">
    <citation type="journal article" date="2015" name="Genome Announc.">
        <title>Complete Genome Sequence of Cupriavidus basilensis 4G11, Isolated from the Oak Ridge Field Research Center Site.</title>
        <authorList>
            <person name="Ray J."/>
            <person name="Waters R.J."/>
            <person name="Skerker J.M."/>
            <person name="Kuehl J.V."/>
            <person name="Price M.N."/>
            <person name="Huang J."/>
            <person name="Chakraborty R."/>
            <person name="Arkin A.P."/>
            <person name="Deutschbauer A."/>
        </authorList>
    </citation>
    <scope>NUCLEOTIDE SEQUENCE [LARGE SCALE GENOMIC DNA]</scope>
    <source>
        <strain evidence="4">4G11</strain>
    </source>
</reference>
<keyword evidence="5" id="KW-1185">Reference proteome</keyword>
<dbReference type="InterPro" id="IPR015421">
    <property type="entry name" value="PyrdxlP-dep_Trfase_major"/>
</dbReference>
<dbReference type="AlphaFoldDB" id="A0A0C4YLB9"/>
<dbReference type="GO" id="GO:0031071">
    <property type="term" value="F:cysteine desulfurase activity"/>
    <property type="evidence" value="ECO:0007669"/>
    <property type="project" value="UniProtKB-EC"/>
</dbReference>
<dbReference type="SUPFAM" id="SSF53383">
    <property type="entry name" value="PLP-dependent transferases"/>
    <property type="match status" value="1"/>
</dbReference>
<evidence type="ECO:0000259" key="2">
    <source>
        <dbReference type="Pfam" id="PF00266"/>
    </source>
</evidence>
<dbReference type="Pfam" id="PF00266">
    <property type="entry name" value="Aminotran_5"/>
    <property type="match status" value="1"/>
</dbReference>
<dbReference type="Pfam" id="PF19307">
    <property type="entry name" value="SrpI-like"/>
    <property type="match status" value="1"/>
</dbReference>
<dbReference type="InterPro" id="IPR015424">
    <property type="entry name" value="PyrdxlP-dep_Trfase"/>
</dbReference>
<feature type="domain" description="Type 2A encapsulin shell protein SrpI-like" evidence="3">
    <location>
        <begin position="1"/>
        <end position="37"/>
    </location>
</feature>
<dbReference type="Proteomes" id="UP000031843">
    <property type="component" value="Chromosome secondary"/>
</dbReference>
<name>A0A0C4YLB9_9BURK</name>
<evidence type="ECO:0000313" key="5">
    <source>
        <dbReference type="Proteomes" id="UP000031843"/>
    </source>
</evidence>
<dbReference type="STRING" id="68895.RR42_s1216"/>
<dbReference type="PANTHER" id="PTHR43586:SF8">
    <property type="entry name" value="CYSTEINE DESULFURASE 1, CHLOROPLASTIC"/>
    <property type="match status" value="1"/>
</dbReference>
<sequence>MDELLSKVWKEPAFFLTHPLAIAAFGRECTRRGVPHAQSPSPRSSAAPAYCFLEGARRDPHGGASSLCEIATFGDPLALHLPQQGAGAYGYGREQEETLPWASSSARVPFDVAAIRRDLPRFPDPAGARQRQATGVVRQRCHHAQAAAGDRPHLVLLRARERQYPPRRPCTGRARHGAYEAARSKVQRFIDASSPDEIIFVRGTTEAINLIARTWGVQNVGEGDEIIVSHLEHHANSGPPASACAPGITAPSLSCAALAWRPRCGRRWPSTTPRTRWAG</sequence>
<protein>
    <submittedName>
        <fullName evidence="4">Cysteine desulfurase</fullName>
        <ecNumber evidence="4">2.8.1.7</ecNumber>
    </submittedName>
</protein>
<dbReference type="Gene3D" id="3.40.640.10">
    <property type="entry name" value="Type I PLP-dependent aspartate aminotransferase-like (Major domain)"/>
    <property type="match status" value="1"/>
</dbReference>
<gene>
    <name evidence="4" type="ORF">RR42_s1216</name>
</gene>
<evidence type="ECO:0000259" key="3">
    <source>
        <dbReference type="Pfam" id="PF19307"/>
    </source>
</evidence>
<accession>A0A0C4YLB9</accession>
<dbReference type="InterPro" id="IPR045641">
    <property type="entry name" value="SrpI-like"/>
</dbReference>
<evidence type="ECO:0000313" key="4">
    <source>
        <dbReference type="EMBL" id="AJG22804.1"/>
    </source>
</evidence>
<dbReference type="KEGG" id="cbw:RR42_s1216"/>
<evidence type="ECO:0000256" key="1">
    <source>
        <dbReference type="ARBA" id="ARBA00022898"/>
    </source>
</evidence>
<dbReference type="PANTHER" id="PTHR43586">
    <property type="entry name" value="CYSTEINE DESULFURASE"/>
    <property type="match status" value="1"/>
</dbReference>
<keyword evidence="4" id="KW-0808">Transferase</keyword>
<dbReference type="EC" id="2.8.1.7" evidence="4"/>
<dbReference type="InterPro" id="IPR000192">
    <property type="entry name" value="Aminotrans_V_dom"/>
</dbReference>
<feature type="domain" description="Aminotransferase class V" evidence="2">
    <location>
        <begin position="177"/>
        <end position="243"/>
    </location>
</feature>